<comment type="similarity">
    <text evidence="1">Belongs to the Fur family.</text>
</comment>
<feature type="binding site" evidence="7">
    <location>
        <position position="139"/>
    </location>
    <ligand>
        <name>Zn(2+)</name>
        <dbReference type="ChEBI" id="CHEBI:29105"/>
    </ligand>
</feature>
<proteinExistence type="inferred from homology"/>
<keyword evidence="4" id="KW-0805">Transcription regulation</keyword>
<sequence>MEGHNKTAEISQQMKEKGLRITPQRFAVYANLLSRCDHPTVDDILTEINRELPIASKASVYSALSVLREVGLVREVLLDEGVTRYDAKVEPHHHFVCEGCGQIKDLAWDVFKNLQLNPLPSGFQVNAYEITVKGCCDRCNLERVEDQNP</sequence>
<dbReference type="Gene3D" id="3.30.1490.190">
    <property type="match status" value="1"/>
</dbReference>
<dbReference type="GO" id="GO:0045892">
    <property type="term" value="P:negative regulation of DNA-templated transcription"/>
    <property type="evidence" value="ECO:0007669"/>
    <property type="project" value="TreeGrafter"/>
</dbReference>
<dbReference type="PANTHER" id="PTHR33202:SF7">
    <property type="entry name" value="FERRIC UPTAKE REGULATION PROTEIN"/>
    <property type="match status" value="1"/>
</dbReference>
<feature type="binding site" evidence="7">
    <location>
        <position position="136"/>
    </location>
    <ligand>
        <name>Zn(2+)</name>
        <dbReference type="ChEBI" id="CHEBI:29105"/>
    </ligand>
</feature>
<evidence type="ECO:0000256" key="7">
    <source>
        <dbReference type="PIRSR" id="PIRSR602481-1"/>
    </source>
</evidence>
<evidence type="ECO:0000256" key="1">
    <source>
        <dbReference type="ARBA" id="ARBA00007957"/>
    </source>
</evidence>
<evidence type="ECO:0000313" key="8">
    <source>
        <dbReference type="EMBL" id="CUR30861.1"/>
    </source>
</evidence>
<reference evidence="9" key="1">
    <citation type="submission" date="2015-10" db="EMBL/GenBank/DDBJ databases">
        <authorList>
            <person name="Regsiter A."/>
            <person name="william w."/>
        </authorList>
    </citation>
    <scope>NUCLEOTIDE SEQUENCE [LARGE SCALE GENOMIC DNA]</scope>
</reference>
<keyword evidence="5" id="KW-0238">DNA-binding</keyword>
<dbReference type="STRING" id="671072.PL9214290452"/>
<dbReference type="CDD" id="cd07153">
    <property type="entry name" value="Fur_like"/>
    <property type="match status" value="1"/>
</dbReference>
<evidence type="ECO:0000313" key="9">
    <source>
        <dbReference type="Proteomes" id="UP000184315"/>
    </source>
</evidence>
<dbReference type="GO" id="GO:0008270">
    <property type="term" value="F:zinc ion binding"/>
    <property type="evidence" value="ECO:0007669"/>
    <property type="project" value="TreeGrafter"/>
</dbReference>
<keyword evidence="3 7" id="KW-0862">Zinc</keyword>
<dbReference type="Proteomes" id="UP000184315">
    <property type="component" value="Unassembled WGS sequence"/>
</dbReference>
<keyword evidence="2" id="KW-0678">Repressor</keyword>
<dbReference type="InterPro" id="IPR043135">
    <property type="entry name" value="Fur_C"/>
</dbReference>
<evidence type="ECO:0000256" key="3">
    <source>
        <dbReference type="ARBA" id="ARBA00022833"/>
    </source>
</evidence>
<feature type="binding site" evidence="7">
    <location>
        <position position="100"/>
    </location>
    <ligand>
        <name>Zn(2+)</name>
        <dbReference type="ChEBI" id="CHEBI:29105"/>
    </ligand>
</feature>
<dbReference type="Gene3D" id="1.10.10.10">
    <property type="entry name" value="Winged helix-like DNA-binding domain superfamily/Winged helix DNA-binding domain"/>
    <property type="match status" value="1"/>
</dbReference>
<protein>
    <submittedName>
        <fullName evidence="8">Transcription regulator</fullName>
    </submittedName>
</protein>
<dbReference type="AlphaFoldDB" id="A0A1J1LE47"/>
<gene>
    <name evidence="8" type="ORF">PL9214290452</name>
</gene>
<dbReference type="GO" id="GO:0000976">
    <property type="term" value="F:transcription cis-regulatory region binding"/>
    <property type="evidence" value="ECO:0007669"/>
    <property type="project" value="TreeGrafter"/>
</dbReference>
<keyword evidence="9" id="KW-1185">Reference proteome</keyword>
<dbReference type="Pfam" id="PF01475">
    <property type="entry name" value="FUR"/>
    <property type="match status" value="1"/>
</dbReference>
<dbReference type="InterPro" id="IPR002481">
    <property type="entry name" value="FUR"/>
</dbReference>
<accession>A0A1J1LE47</accession>
<dbReference type="EMBL" id="CZDF01000132">
    <property type="protein sequence ID" value="CUR30861.1"/>
    <property type="molecule type" value="Genomic_DNA"/>
</dbReference>
<dbReference type="SUPFAM" id="SSF46785">
    <property type="entry name" value="Winged helix' DNA-binding domain"/>
    <property type="match status" value="1"/>
</dbReference>
<organism evidence="8 9">
    <name type="scientific">Planktothrix tepida PCC 9214</name>
    <dbReference type="NCBI Taxonomy" id="671072"/>
    <lineage>
        <taxon>Bacteria</taxon>
        <taxon>Bacillati</taxon>
        <taxon>Cyanobacteriota</taxon>
        <taxon>Cyanophyceae</taxon>
        <taxon>Oscillatoriophycideae</taxon>
        <taxon>Oscillatoriales</taxon>
        <taxon>Microcoleaceae</taxon>
        <taxon>Planktothrix</taxon>
    </lineage>
</organism>
<evidence type="ECO:0000256" key="4">
    <source>
        <dbReference type="ARBA" id="ARBA00023015"/>
    </source>
</evidence>
<dbReference type="PANTHER" id="PTHR33202">
    <property type="entry name" value="ZINC UPTAKE REGULATION PROTEIN"/>
    <property type="match status" value="1"/>
</dbReference>
<keyword evidence="7" id="KW-0479">Metal-binding</keyword>
<dbReference type="InterPro" id="IPR036388">
    <property type="entry name" value="WH-like_DNA-bd_sf"/>
</dbReference>
<evidence type="ECO:0000256" key="6">
    <source>
        <dbReference type="ARBA" id="ARBA00023163"/>
    </source>
</evidence>
<dbReference type="InterPro" id="IPR036390">
    <property type="entry name" value="WH_DNA-bd_sf"/>
</dbReference>
<dbReference type="GO" id="GO:1900376">
    <property type="term" value="P:regulation of secondary metabolite biosynthetic process"/>
    <property type="evidence" value="ECO:0007669"/>
    <property type="project" value="TreeGrafter"/>
</dbReference>
<dbReference type="GO" id="GO:0003700">
    <property type="term" value="F:DNA-binding transcription factor activity"/>
    <property type="evidence" value="ECO:0007669"/>
    <property type="project" value="InterPro"/>
</dbReference>
<evidence type="ECO:0000256" key="2">
    <source>
        <dbReference type="ARBA" id="ARBA00022491"/>
    </source>
</evidence>
<dbReference type="OrthoDB" id="8659436at2"/>
<evidence type="ECO:0000256" key="5">
    <source>
        <dbReference type="ARBA" id="ARBA00023125"/>
    </source>
</evidence>
<feature type="binding site" evidence="7">
    <location>
        <position position="97"/>
    </location>
    <ligand>
        <name>Zn(2+)</name>
        <dbReference type="ChEBI" id="CHEBI:29105"/>
    </ligand>
</feature>
<keyword evidence="6" id="KW-0804">Transcription</keyword>
<name>A0A1J1LE47_9CYAN</name>
<comment type="cofactor">
    <cofactor evidence="7">
        <name>Zn(2+)</name>
        <dbReference type="ChEBI" id="CHEBI:29105"/>
    </cofactor>
    <text evidence="7">Binds 1 zinc ion per subunit.</text>
</comment>